<dbReference type="Pfam" id="PF02913">
    <property type="entry name" value="FAD-oxidase_C"/>
    <property type="match status" value="1"/>
</dbReference>
<keyword evidence="7" id="KW-1185">Reference proteome</keyword>
<reference evidence="6 7" key="1">
    <citation type="submission" date="2015-10" db="EMBL/GenBank/DDBJ databases">
        <title>Draft Genome Sequence of Chlorobium limicola strain Frasassi Growing under Artificial Lighting in the Frasassi Cave System.</title>
        <authorList>
            <person name="Mansor M."/>
            <person name="Macalady J."/>
        </authorList>
    </citation>
    <scope>NUCLEOTIDE SEQUENCE [LARGE SCALE GENOMIC DNA]</scope>
    <source>
        <strain evidence="6 7">Frasassi</strain>
    </source>
</reference>
<dbReference type="Gene3D" id="3.30.465.10">
    <property type="match status" value="1"/>
</dbReference>
<evidence type="ECO:0000256" key="4">
    <source>
        <dbReference type="ARBA" id="ARBA00023002"/>
    </source>
</evidence>
<keyword evidence="2" id="KW-0285">Flavoprotein</keyword>
<keyword evidence="4" id="KW-0560">Oxidoreductase</keyword>
<dbReference type="Proteomes" id="UP000053937">
    <property type="component" value="Unassembled WGS sequence"/>
</dbReference>
<dbReference type="SUPFAM" id="SSF55103">
    <property type="entry name" value="FAD-linked oxidases, C-terminal domain"/>
    <property type="match status" value="1"/>
</dbReference>
<comment type="cofactor">
    <cofactor evidence="1">
        <name>FAD</name>
        <dbReference type="ChEBI" id="CHEBI:57692"/>
    </cofactor>
</comment>
<evidence type="ECO:0000313" key="7">
    <source>
        <dbReference type="Proteomes" id="UP000053937"/>
    </source>
</evidence>
<feature type="domain" description="FAD-binding PCMH-type" evidence="5">
    <location>
        <begin position="21"/>
        <end position="238"/>
    </location>
</feature>
<dbReference type="InterPro" id="IPR051914">
    <property type="entry name" value="FAD-linked_OxidoTrans_Type4"/>
</dbReference>
<proteinExistence type="predicted"/>
<protein>
    <submittedName>
        <fullName evidence="6">FAD-linked oxidase</fullName>
    </submittedName>
</protein>
<dbReference type="RefSeq" id="WP_059138282.1">
    <property type="nucleotide sequence ID" value="NZ_LMBR01000015.1"/>
</dbReference>
<dbReference type="InterPro" id="IPR016166">
    <property type="entry name" value="FAD-bd_PCMH"/>
</dbReference>
<accession>A0A124GAN7</accession>
<dbReference type="InterPro" id="IPR016169">
    <property type="entry name" value="FAD-bd_PCMH_sub2"/>
</dbReference>
<dbReference type="Pfam" id="PF01565">
    <property type="entry name" value="FAD_binding_4"/>
    <property type="match status" value="1"/>
</dbReference>
<dbReference type="GO" id="GO:0016491">
    <property type="term" value="F:oxidoreductase activity"/>
    <property type="evidence" value="ECO:0007669"/>
    <property type="project" value="UniProtKB-KW"/>
</dbReference>
<dbReference type="InterPro" id="IPR036318">
    <property type="entry name" value="FAD-bd_PCMH-like_sf"/>
</dbReference>
<dbReference type="Gene3D" id="3.30.70.2740">
    <property type="match status" value="1"/>
</dbReference>
<evidence type="ECO:0000256" key="2">
    <source>
        <dbReference type="ARBA" id="ARBA00022630"/>
    </source>
</evidence>
<organism evidence="6 7">
    <name type="scientific">Chlorobium limicola</name>
    <dbReference type="NCBI Taxonomy" id="1092"/>
    <lineage>
        <taxon>Bacteria</taxon>
        <taxon>Pseudomonadati</taxon>
        <taxon>Chlorobiota</taxon>
        <taxon>Chlorobiia</taxon>
        <taxon>Chlorobiales</taxon>
        <taxon>Chlorobiaceae</taxon>
        <taxon>Chlorobium/Pelodictyon group</taxon>
        <taxon>Chlorobium</taxon>
    </lineage>
</organism>
<comment type="caution">
    <text evidence="6">The sequence shown here is derived from an EMBL/GenBank/DDBJ whole genome shotgun (WGS) entry which is preliminary data.</text>
</comment>
<dbReference type="InterPro" id="IPR016171">
    <property type="entry name" value="Vanillyl_alc_oxidase_C-sub2"/>
</dbReference>
<dbReference type="OrthoDB" id="9767256at2"/>
<dbReference type="PANTHER" id="PTHR42934">
    <property type="entry name" value="GLYCOLATE OXIDASE SUBUNIT GLCD"/>
    <property type="match status" value="1"/>
</dbReference>
<dbReference type="InterPro" id="IPR016164">
    <property type="entry name" value="FAD-linked_Oxase-like_C"/>
</dbReference>
<dbReference type="InterPro" id="IPR016167">
    <property type="entry name" value="FAD-bd_PCMH_sub1"/>
</dbReference>
<evidence type="ECO:0000256" key="1">
    <source>
        <dbReference type="ARBA" id="ARBA00001974"/>
    </source>
</evidence>
<dbReference type="SUPFAM" id="SSF56176">
    <property type="entry name" value="FAD-binding/transporter-associated domain-like"/>
    <property type="match status" value="1"/>
</dbReference>
<dbReference type="InterPro" id="IPR004113">
    <property type="entry name" value="FAD-bd_oxidored_4_C"/>
</dbReference>
<dbReference type="PANTHER" id="PTHR42934:SF2">
    <property type="entry name" value="GLYCOLATE OXIDASE SUBUNIT GLCD"/>
    <property type="match status" value="1"/>
</dbReference>
<evidence type="ECO:0000256" key="3">
    <source>
        <dbReference type="ARBA" id="ARBA00022827"/>
    </source>
</evidence>
<sequence length="495" mass="55444">MIYKNDPASIQVFLTDTSNLKTGHTPGVFFPETADEVVGLLRDASSSGKRFAVAGNGTGTTGGRIPEGDYVISMQKLQHIGEPVRLSETEALLTVQAGAVLEDIQKKVENNGWFYPPDPTEGLCFIGSTIANNSSGARSFRYGPTRDHILRILVALPQGELIDIPRGKYLADENDMFHIELPRAGTLSFRRPQYRMPATSKHNAGYYSKEHMDLIDLFIGSEGTLGIILEADLKLIPFPRHLFSGLVYFSTIDDLFGFTEQAKENASSVDPRVLEFFDANALGFLRQNYPDIPENTAGAIFFEQETAPEREETDLGAWLDLMESSHALVDASWIALDRNEQRKLTTFRHTLPLLVNEWLGRQQESKISTDMAVPDRSFRKLFDFYNESCRINRFTFIIFGHIGDAHVHLNILPRNREEFLRAKELYRQFVQKAIDLGGTLSAEHGIGKLKSGYLVSMYGDAGIREMAKIKKTFDPDLVLNIGNLIPVSYLATDKP</sequence>
<dbReference type="Gene3D" id="3.30.43.10">
    <property type="entry name" value="Uridine Diphospho-n-acetylenolpyruvylglucosamine Reductase, domain 2"/>
    <property type="match status" value="1"/>
</dbReference>
<keyword evidence="3" id="KW-0274">FAD</keyword>
<dbReference type="Gene3D" id="1.10.45.10">
    <property type="entry name" value="Vanillyl-alcohol Oxidase, Chain A, domain 4"/>
    <property type="match status" value="1"/>
</dbReference>
<dbReference type="GO" id="GO:0071949">
    <property type="term" value="F:FAD binding"/>
    <property type="evidence" value="ECO:0007669"/>
    <property type="project" value="InterPro"/>
</dbReference>
<evidence type="ECO:0000259" key="5">
    <source>
        <dbReference type="PROSITE" id="PS51387"/>
    </source>
</evidence>
<evidence type="ECO:0000313" key="6">
    <source>
        <dbReference type="EMBL" id="KUL32800.1"/>
    </source>
</evidence>
<dbReference type="InterPro" id="IPR006094">
    <property type="entry name" value="Oxid_FAD_bind_N"/>
</dbReference>
<dbReference type="EMBL" id="LMBR01000015">
    <property type="protein sequence ID" value="KUL32800.1"/>
    <property type="molecule type" value="Genomic_DNA"/>
</dbReference>
<name>A0A124GAN7_CHLLI</name>
<dbReference type="PROSITE" id="PS51387">
    <property type="entry name" value="FAD_PCMH"/>
    <property type="match status" value="1"/>
</dbReference>
<gene>
    <name evidence="6" type="ORF">ASB62_01340</name>
</gene>
<dbReference type="AlphaFoldDB" id="A0A124GAN7"/>